<name>A0AA44IX01_9HYPH</name>
<proteinExistence type="predicted"/>
<dbReference type="GO" id="GO:0006310">
    <property type="term" value="P:DNA recombination"/>
    <property type="evidence" value="ECO:0007669"/>
    <property type="project" value="UniProtKB-KW"/>
</dbReference>
<keyword evidence="4" id="KW-0614">Plasmid</keyword>
<dbReference type="GO" id="GO:0003697">
    <property type="term" value="F:single-stranded DNA binding"/>
    <property type="evidence" value="ECO:0007669"/>
    <property type="project" value="InterPro"/>
</dbReference>
<evidence type="ECO:0000256" key="2">
    <source>
        <dbReference type="ARBA" id="ARBA00023172"/>
    </source>
</evidence>
<accession>A0AA44IX01</accession>
<dbReference type="CDD" id="cd04496">
    <property type="entry name" value="SSB_OBF"/>
    <property type="match status" value="1"/>
</dbReference>
<gene>
    <name evidence="4" type="ORF">FOB26_02430</name>
</gene>
<geneLocation type="plasmid" evidence="4">
    <name>unnamed3</name>
</geneLocation>
<dbReference type="Pfam" id="PF00436">
    <property type="entry name" value="SSB"/>
    <property type="match status" value="1"/>
</dbReference>
<dbReference type="GO" id="GO:0006260">
    <property type="term" value="P:DNA replication"/>
    <property type="evidence" value="ECO:0007669"/>
    <property type="project" value="InterPro"/>
</dbReference>
<dbReference type="Gene3D" id="2.40.50.140">
    <property type="entry name" value="Nucleic acid-binding proteins"/>
    <property type="match status" value="1"/>
</dbReference>
<dbReference type="InterPro" id="IPR012340">
    <property type="entry name" value="NA-bd_OB-fold"/>
</dbReference>
<protein>
    <recommendedName>
        <fullName evidence="3">Single-stranded DNA-binding protein</fullName>
    </recommendedName>
</protein>
<dbReference type="RefSeq" id="WP_172873346.1">
    <property type="nucleotide sequence ID" value="NZ_JABRWL010000004.1"/>
</dbReference>
<comment type="caution">
    <text evidence="4">The sequence shown here is derived from an EMBL/GenBank/DDBJ whole genome shotgun (WGS) entry which is preliminary data.</text>
</comment>
<dbReference type="InterPro" id="IPR000424">
    <property type="entry name" value="Primosome_PriB/ssb"/>
</dbReference>
<evidence type="ECO:0000313" key="5">
    <source>
        <dbReference type="Proteomes" id="UP001155820"/>
    </source>
</evidence>
<evidence type="ECO:0000313" key="4">
    <source>
        <dbReference type="EMBL" id="NRF18008.1"/>
    </source>
</evidence>
<evidence type="ECO:0000256" key="1">
    <source>
        <dbReference type="ARBA" id="ARBA00023125"/>
    </source>
</evidence>
<keyword evidence="1 3" id="KW-0238">DNA-binding</keyword>
<evidence type="ECO:0000256" key="3">
    <source>
        <dbReference type="PIRNR" id="PIRNR002070"/>
    </source>
</evidence>
<dbReference type="InterPro" id="IPR011344">
    <property type="entry name" value="ssDNA-bd"/>
</dbReference>
<keyword evidence="5" id="KW-1185">Reference proteome</keyword>
<reference evidence="4" key="1">
    <citation type="submission" date="2019-07" db="EMBL/GenBank/DDBJ databases">
        <title>FDA dAtabase for Regulatory Grade micrObial Sequences (FDA-ARGOS): Supporting development and validation of Infectious Disease Dx tests.</title>
        <authorList>
            <person name="Bachman M."/>
            <person name="Young C."/>
            <person name="Tallon L."/>
            <person name="Sadzewicz L."/>
            <person name="Vavikolanu K."/>
            <person name="Mehta A."/>
            <person name="Aluvathingal J."/>
            <person name="Nadendla S."/>
            <person name="Nandy P."/>
            <person name="Geyer C."/>
            <person name="Yan Y."/>
            <person name="Sichtig H."/>
        </authorList>
    </citation>
    <scope>NUCLEOTIDE SEQUENCE</scope>
    <source>
        <strain evidence="4">FDAARGOS_618</strain>
        <plasmid evidence="4">unnamed3</plasmid>
    </source>
</reference>
<dbReference type="PIRSF" id="PIRSF002070">
    <property type="entry name" value="SSB"/>
    <property type="match status" value="1"/>
</dbReference>
<dbReference type="EMBL" id="JABRWM010000003">
    <property type="protein sequence ID" value="NRF18008.1"/>
    <property type="molecule type" value="Genomic_DNA"/>
</dbReference>
<dbReference type="PROSITE" id="PS50935">
    <property type="entry name" value="SSB"/>
    <property type="match status" value="1"/>
</dbReference>
<dbReference type="Proteomes" id="UP001155820">
    <property type="component" value="Unassembled WGS sequence"/>
</dbReference>
<dbReference type="SUPFAM" id="SSF50249">
    <property type="entry name" value="Nucleic acid-binding proteins"/>
    <property type="match status" value="1"/>
</dbReference>
<keyword evidence="2" id="KW-0233">DNA recombination</keyword>
<sequence length="112" mass="12938">MRNIAEFQIIGRVGRISPFDNATRISICANYRRQEREGGEWIDDPHWNEVVVFSKRTRDFIANHVGPGDLVFARGKLRQSTFNDKQTGEERFSTDLIVLDFGQLAKKQPDEN</sequence>
<dbReference type="AlphaFoldDB" id="A0AA44IX01"/>
<organism evidence="4 5">
    <name type="scientific">Agrobacterium pusense</name>
    <dbReference type="NCBI Taxonomy" id="648995"/>
    <lineage>
        <taxon>Bacteria</taxon>
        <taxon>Pseudomonadati</taxon>
        <taxon>Pseudomonadota</taxon>
        <taxon>Alphaproteobacteria</taxon>
        <taxon>Hyphomicrobiales</taxon>
        <taxon>Rhizobiaceae</taxon>
        <taxon>Rhizobium/Agrobacterium group</taxon>
        <taxon>Agrobacterium</taxon>
    </lineage>
</organism>